<evidence type="ECO:0000313" key="3">
    <source>
        <dbReference type="Proteomes" id="UP000499080"/>
    </source>
</evidence>
<feature type="compositionally biased region" description="Basic and acidic residues" evidence="1">
    <location>
        <begin position="37"/>
        <end position="48"/>
    </location>
</feature>
<protein>
    <submittedName>
        <fullName evidence="2">Uncharacterized protein</fullName>
    </submittedName>
</protein>
<dbReference type="Proteomes" id="UP000499080">
    <property type="component" value="Unassembled WGS sequence"/>
</dbReference>
<dbReference type="EMBL" id="BGPR01001521">
    <property type="protein sequence ID" value="GBM55927.1"/>
    <property type="molecule type" value="Genomic_DNA"/>
</dbReference>
<feature type="region of interest" description="Disordered" evidence="1">
    <location>
        <begin position="32"/>
        <end position="71"/>
    </location>
</feature>
<comment type="caution">
    <text evidence="2">The sequence shown here is derived from an EMBL/GenBank/DDBJ whole genome shotgun (WGS) entry which is preliminary data.</text>
</comment>
<gene>
    <name evidence="2" type="ORF">AVEN_55863_1</name>
</gene>
<keyword evidence="3" id="KW-1185">Reference proteome</keyword>
<organism evidence="2 3">
    <name type="scientific">Araneus ventricosus</name>
    <name type="common">Orbweaver spider</name>
    <name type="synonym">Epeira ventricosa</name>
    <dbReference type="NCBI Taxonomy" id="182803"/>
    <lineage>
        <taxon>Eukaryota</taxon>
        <taxon>Metazoa</taxon>
        <taxon>Ecdysozoa</taxon>
        <taxon>Arthropoda</taxon>
        <taxon>Chelicerata</taxon>
        <taxon>Arachnida</taxon>
        <taxon>Araneae</taxon>
        <taxon>Araneomorphae</taxon>
        <taxon>Entelegynae</taxon>
        <taxon>Araneoidea</taxon>
        <taxon>Araneidae</taxon>
        <taxon>Araneus</taxon>
    </lineage>
</organism>
<evidence type="ECO:0000256" key="1">
    <source>
        <dbReference type="SAM" id="MobiDB-lite"/>
    </source>
</evidence>
<evidence type="ECO:0000313" key="2">
    <source>
        <dbReference type="EMBL" id="GBM55927.1"/>
    </source>
</evidence>
<accession>A0A4Y2GRY7</accession>
<name>A0A4Y2GRY7_ARAVE</name>
<reference evidence="2 3" key="1">
    <citation type="journal article" date="2019" name="Sci. Rep.">
        <title>Orb-weaving spider Araneus ventricosus genome elucidates the spidroin gene catalogue.</title>
        <authorList>
            <person name="Kono N."/>
            <person name="Nakamura H."/>
            <person name="Ohtoshi R."/>
            <person name="Moran D.A.P."/>
            <person name="Shinohara A."/>
            <person name="Yoshida Y."/>
            <person name="Fujiwara M."/>
            <person name="Mori M."/>
            <person name="Tomita M."/>
            <person name="Arakawa K."/>
        </authorList>
    </citation>
    <scope>NUCLEOTIDE SEQUENCE [LARGE SCALE GENOMIC DNA]</scope>
</reference>
<dbReference type="AlphaFoldDB" id="A0A4Y2GRY7"/>
<proteinExistence type="predicted"/>
<sequence length="182" mass="19921">MVPETIEDGRPVAGGGRWRRCVSVSVRGVPTVQGGVREGRPRRPREVVRQAQGCLSGKPDGSRRVQSSSGQKHITVVEEGQLEGCDRIPVTGTRWAPGYQGVYGKRGALHAGRPDREMRIVSRTSDTFVLLRRSNPPSARARKSLLWSRVAEEAALGDRNRSQLLKLEMGRAVSRASADVNT</sequence>